<evidence type="ECO:0000313" key="6">
    <source>
        <dbReference type="Proteomes" id="UP000334019"/>
    </source>
</evidence>
<organism evidence="5 6">
    <name type="scientific">Actinomarinicola tropica</name>
    <dbReference type="NCBI Taxonomy" id="2789776"/>
    <lineage>
        <taxon>Bacteria</taxon>
        <taxon>Bacillati</taxon>
        <taxon>Actinomycetota</taxon>
        <taxon>Acidimicrobiia</taxon>
        <taxon>Acidimicrobiales</taxon>
        <taxon>Iamiaceae</taxon>
        <taxon>Actinomarinicola</taxon>
    </lineage>
</organism>
<evidence type="ECO:0000256" key="2">
    <source>
        <dbReference type="ARBA" id="ARBA00023125"/>
    </source>
</evidence>
<evidence type="ECO:0000259" key="4">
    <source>
        <dbReference type="PROSITE" id="PS50949"/>
    </source>
</evidence>
<dbReference type="InterPro" id="IPR000524">
    <property type="entry name" value="Tscrpt_reg_HTH_GntR"/>
</dbReference>
<dbReference type="SMART" id="SM00345">
    <property type="entry name" value="HTH_GNTR"/>
    <property type="match status" value="1"/>
</dbReference>
<dbReference type="InterPro" id="IPR036390">
    <property type="entry name" value="WH_DNA-bd_sf"/>
</dbReference>
<keyword evidence="3" id="KW-0804">Transcription</keyword>
<dbReference type="EMBL" id="CP045851">
    <property type="protein sequence ID" value="QGG94263.1"/>
    <property type="molecule type" value="Genomic_DNA"/>
</dbReference>
<dbReference type="Pfam" id="PF00392">
    <property type="entry name" value="GntR"/>
    <property type="match status" value="1"/>
</dbReference>
<proteinExistence type="predicted"/>
<dbReference type="KEGG" id="atq:GH723_03630"/>
<reference evidence="5 6" key="1">
    <citation type="submission" date="2019-11" db="EMBL/GenBank/DDBJ databases">
        <authorList>
            <person name="He Y."/>
        </authorList>
    </citation>
    <scope>NUCLEOTIDE SEQUENCE [LARGE SCALE GENOMIC DNA]</scope>
    <source>
        <strain evidence="5 6">SCSIO 58843</strain>
    </source>
</reference>
<keyword evidence="2" id="KW-0238">DNA-binding</keyword>
<dbReference type="CDD" id="cd07377">
    <property type="entry name" value="WHTH_GntR"/>
    <property type="match status" value="1"/>
</dbReference>
<dbReference type="Gene3D" id="1.10.10.10">
    <property type="entry name" value="Winged helix-like DNA-binding domain superfamily/Winged helix DNA-binding domain"/>
    <property type="match status" value="1"/>
</dbReference>
<evidence type="ECO:0000313" key="5">
    <source>
        <dbReference type="EMBL" id="QGG94263.1"/>
    </source>
</evidence>
<sequence>MLIQIDESASLPLFSQIAGQVRHAIADGSLRVGDRLAPARELAASLGVNMHTVLRAYQELRDEGLVEMRRGRGVTVSAAAPDVAPLVELATAYIAAARRRGMTDDAVVAHLKELL</sequence>
<dbReference type="PANTHER" id="PTHR38445:SF7">
    <property type="entry name" value="GNTR-FAMILY TRANSCRIPTIONAL REGULATOR"/>
    <property type="match status" value="1"/>
</dbReference>
<name>A0A5Q2RF13_9ACTN</name>
<keyword evidence="1" id="KW-0805">Transcription regulation</keyword>
<protein>
    <submittedName>
        <fullName evidence="5">GntR family transcriptional regulator</fullName>
    </submittedName>
</protein>
<gene>
    <name evidence="5" type="ORF">GH723_03630</name>
</gene>
<dbReference type="PANTHER" id="PTHR38445">
    <property type="entry name" value="HTH-TYPE TRANSCRIPTIONAL REPRESSOR YTRA"/>
    <property type="match status" value="1"/>
</dbReference>
<dbReference type="InterPro" id="IPR036388">
    <property type="entry name" value="WH-like_DNA-bd_sf"/>
</dbReference>
<feature type="domain" description="HTH gntR-type" evidence="4">
    <location>
        <begin position="11"/>
        <end position="79"/>
    </location>
</feature>
<evidence type="ECO:0000256" key="3">
    <source>
        <dbReference type="ARBA" id="ARBA00023163"/>
    </source>
</evidence>
<dbReference type="GO" id="GO:0003700">
    <property type="term" value="F:DNA-binding transcription factor activity"/>
    <property type="evidence" value="ECO:0007669"/>
    <property type="project" value="InterPro"/>
</dbReference>
<accession>A0A5Q2RF13</accession>
<dbReference type="AlphaFoldDB" id="A0A5Q2RF13"/>
<dbReference type="RefSeq" id="WP_153758369.1">
    <property type="nucleotide sequence ID" value="NZ_CP045851.1"/>
</dbReference>
<dbReference type="GO" id="GO:0003677">
    <property type="term" value="F:DNA binding"/>
    <property type="evidence" value="ECO:0007669"/>
    <property type="project" value="UniProtKB-KW"/>
</dbReference>
<dbReference type="PROSITE" id="PS50949">
    <property type="entry name" value="HTH_GNTR"/>
    <property type="match status" value="1"/>
</dbReference>
<dbReference type="SUPFAM" id="SSF46785">
    <property type="entry name" value="Winged helix' DNA-binding domain"/>
    <property type="match status" value="1"/>
</dbReference>
<keyword evidence="6" id="KW-1185">Reference proteome</keyword>
<dbReference type="Proteomes" id="UP000334019">
    <property type="component" value="Chromosome"/>
</dbReference>
<evidence type="ECO:0000256" key="1">
    <source>
        <dbReference type="ARBA" id="ARBA00023015"/>
    </source>
</evidence>